<dbReference type="InterPro" id="IPR036188">
    <property type="entry name" value="FAD/NAD-bd_sf"/>
</dbReference>
<dbReference type="InterPro" id="IPR006076">
    <property type="entry name" value="FAD-dep_OxRdtase"/>
</dbReference>
<reference evidence="3 4" key="1">
    <citation type="submission" date="2012-11" db="EMBL/GenBank/DDBJ databases">
        <authorList>
            <person name="Huguet-Tapia J.C."/>
            <person name="Durkin A.S."/>
            <person name="Pettis G.S."/>
            <person name="Badger J.H."/>
        </authorList>
    </citation>
    <scope>NUCLEOTIDE SEQUENCE [LARGE SCALE GENOMIC DNA]</scope>
    <source>
        <strain evidence="3 4">91-03</strain>
    </source>
</reference>
<dbReference type="SUPFAM" id="SSF51905">
    <property type="entry name" value="FAD/NAD(P)-binding domain"/>
    <property type="match status" value="1"/>
</dbReference>
<dbReference type="Gene3D" id="3.30.9.10">
    <property type="entry name" value="D-Amino Acid Oxidase, subunit A, domain 2"/>
    <property type="match status" value="1"/>
</dbReference>
<keyword evidence="1" id="KW-0560">Oxidoreductase</keyword>
<accession>L1L5X9</accession>
<dbReference type="PATRIC" id="fig|698759.3.peg.1341"/>
<dbReference type="GO" id="GO:0016491">
    <property type="term" value="F:oxidoreductase activity"/>
    <property type="evidence" value="ECO:0007669"/>
    <property type="project" value="UniProtKB-KW"/>
</dbReference>
<protein>
    <submittedName>
        <fullName evidence="3">FAD dependent oxidoreductase</fullName>
    </submittedName>
</protein>
<dbReference type="PANTHER" id="PTHR13847:SF289">
    <property type="entry name" value="GLYCINE OXIDASE"/>
    <property type="match status" value="1"/>
</dbReference>
<keyword evidence="4" id="KW-1185">Reference proteome</keyword>
<feature type="domain" description="FAD dependent oxidoreductase" evidence="2">
    <location>
        <begin position="36"/>
        <end position="382"/>
    </location>
</feature>
<dbReference type="EMBL" id="AEJC01000101">
    <property type="protein sequence ID" value="EKX68110.1"/>
    <property type="molecule type" value="Genomic_DNA"/>
</dbReference>
<dbReference type="PANTHER" id="PTHR13847">
    <property type="entry name" value="SARCOSINE DEHYDROGENASE-RELATED"/>
    <property type="match status" value="1"/>
</dbReference>
<evidence type="ECO:0000313" key="3">
    <source>
        <dbReference type="EMBL" id="EKX68110.1"/>
    </source>
</evidence>
<sequence>MVTTLVRPGTAEFFVELLAPPCERRAFARKDAQTMKVIIIGAGVLGLSVARQLAVTGEEVVVLDQWGAGTGTTATTFAWTNSSRKLAPDYHRLNLAGMEEHIRLAEQLRGAPSYFPSGALQWADSSNEQWLAGNVERLRSLGYPAHWVTPEEATRIAGDLRIPETITSIAHFPSEGYVLPELFVENLLADAEQHGATCVVGEVVAIDDRPDEVAVTLAGGEVFRGDRVVLAAGRWTQRLAAQADIDVPMVTDTGRGSPTVGLLGYARSPQCDLRCVIHSPGLNLRPAAGGQTVLQALDLNADVDPEAPPSADGDLVRTLARRFSALLTDPSRPPKIDLRIGFRSLPADGHTVAGYASTQSHVYCLVSHSGITLAPILGRLAATEITTDQEQDLLQPFRPTRFIGIRRSDIEVDQRATTLGEQ</sequence>
<dbReference type="Pfam" id="PF01266">
    <property type="entry name" value="DAO"/>
    <property type="match status" value="1"/>
</dbReference>
<gene>
    <name evidence="3" type="ORF">STRIP9103_09488</name>
</gene>
<organism evidence="3 4">
    <name type="scientific">Streptomyces ipomoeae 91-03</name>
    <dbReference type="NCBI Taxonomy" id="698759"/>
    <lineage>
        <taxon>Bacteria</taxon>
        <taxon>Bacillati</taxon>
        <taxon>Actinomycetota</taxon>
        <taxon>Actinomycetes</taxon>
        <taxon>Kitasatosporales</taxon>
        <taxon>Streptomycetaceae</taxon>
        <taxon>Streptomyces</taxon>
    </lineage>
</organism>
<evidence type="ECO:0000313" key="4">
    <source>
        <dbReference type="Proteomes" id="UP000010411"/>
    </source>
</evidence>
<name>L1L5X9_9ACTN</name>
<dbReference type="Gene3D" id="3.50.50.60">
    <property type="entry name" value="FAD/NAD(P)-binding domain"/>
    <property type="match status" value="1"/>
</dbReference>
<comment type="caution">
    <text evidence="3">The sequence shown here is derived from an EMBL/GenBank/DDBJ whole genome shotgun (WGS) entry which is preliminary data.</text>
</comment>
<dbReference type="GO" id="GO:0005737">
    <property type="term" value="C:cytoplasm"/>
    <property type="evidence" value="ECO:0007669"/>
    <property type="project" value="TreeGrafter"/>
</dbReference>
<proteinExistence type="predicted"/>
<evidence type="ECO:0000256" key="1">
    <source>
        <dbReference type="ARBA" id="ARBA00023002"/>
    </source>
</evidence>
<evidence type="ECO:0000259" key="2">
    <source>
        <dbReference type="Pfam" id="PF01266"/>
    </source>
</evidence>
<dbReference type="AlphaFoldDB" id="L1L5X9"/>
<dbReference type="Proteomes" id="UP000010411">
    <property type="component" value="Unassembled WGS sequence"/>
</dbReference>